<feature type="signal peptide" evidence="3">
    <location>
        <begin position="1"/>
        <end position="25"/>
    </location>
</feature>
<dbReference type="PANTHER" id="PTHR10900:SF120">
    <property type="entry name" value="MUCIN-5AC-RELATED"/>
    <property type="match status" value="1"/>
</dbReference>
<sequence>MKTVKNVKWCLLSLFLCSDFHGSIAQSFGAHTQFAPNIDRTNRLSPQQQGQILSDIQQHQHRFDLSQNRHAFEPQLFQNRQQQQNFQPIINQQFTSQSPIQLNNQENFARNEFLNTLPLLKSIPSNVIPTPQQTFQQISSPTSQTPSNQIIFPSQPPTEANKILQHHTQTNFQPSRQLSPFGPQFVQPRPTSDPLAAIEQQIKLLDPEKHKQKIQELREKQSIIEKHNKFVERQYEKALKKAQDDHQDFVEKQRNQKKQLYQRLYKPSNNDNIRLPQSQPRYIYPEEANLFERAIKQYYIEHPTTTTTTTTTTTPKPSTTTKKLSVKLPSFLPTALPQSRLKTIQSLDDLDQLQKEYKSQRIRKDDLIEQLRLAISRSQEEDGSKNLASREISLSNGKKIQFINADDASKLPKGKEEEITLPDGKKVTVIRADNPDNKSDEEVTLPSGHQVQIIRTSDPNAIPKGIGGAPQEITLPNGQKAQLITTNQKKQSVTVTEPTPIEEIILPNGEKVELIRTSDPNLVSDGVKLEPGSDLEKLVFSRTTTTTTVKPPMEILDELTKSVPSSNYELLKTGASGGLETIGKHLPKEKKVTFVLLEEQSDGTLKVQGVKGNDKDKNVDIDAILSKIKRGEIKLPDNHKIGSTTKRPEVSSTIRTIQTSTLRPIKATITPNSFATEESDRFVSTTGFASEEDSSSEIPSIKTNIGTQIISSSSILPYFSSPTTTRSPKKASRTAHILNSPSDDLQNQASSVQTSPSKNLLAPNPTDVTIQKSVTPSVNLFPIQETFTSPESSKEEMTDILKKNNLFAMAKFLKQSGLDTILNETGPYTIFVPTDKAFRTLLIQLGGPEKAEEKFKENPRLLSGLLLHHVIPGAFKISSLQDEMTGVSLAGTQLRVNQYKMHDKEWNDVKVTTINGAKVLDETQDIDIPQGVAHSVDRVMFPLPVGDIVQTLQSDRERRFTSLLRAIFASGLDEMLQGSKIFTLIAPTEKAFSSLSVEDLTKLVTDKVLAKELVLRHLIVGTLYTNGMRYYQVKDSVLPDRQLTFSKQTGKVKVNNVLLSTQNIPATNGVIHAIDTLL</sequence>
<dbReference type="PROSITE" id="PS50213">
    <property type="entry name" value="FAS1"/>
    <property type="match status" value="2"/>
</dbReference>
<dbReference type="Pfam" id="PF02469">
    <property type="entry name" value="Fasciclin"/>
    <property type="match status" value="2"/>
</dbReference>
<evidence type="ECO:0000313" key="6">
    <source>
        <dbReference type="Proteomes" id="UP001153636"/>
    </source>
</evidence>
<dbReference type="EMBL" id="OV651813">
    <property type="protein sequence ID" value="CAH1098776.1"/>
    <property type="molecule type" value="Genomic_DNA"/>
</dbReference>
<dbReference type="PANTHER" id="PTHR10900">
    <property type="entry name" value="PERIOSTIN-RELATED"/>
    <property type="match status" value="1"/>
</dbReference>
<evidence type="ECO:0000313" key="5">
    <source>
        <dbReference type="EMBL" id="CAH1098776.1"/>
    </source>
</evidence>
<evidence type="ECO:0000256" key="1">
    <source>
        <dbReference type="SAM" id="Coils"/>
    </source>
</evidence>
<keyword evidence="1" id="KW-0175">Coiled coil</keyword>
<evidence type="ECO:0000256" key="2">
    <source>
        <dbReference type="SAM" id="MobiDB-lite"/>
    </source>
</evidence>
<dbReference type="SMART" id="SM00554">
    <property type="entry name" value="FAS1"/>
    <property type="match status" value="2"/>
</dbReference>
<protein>
    <recommendedName>
        <fullName evidence="4">FAS1 domain-containing protein</fullName>
    </recommendedName>
</protein>
<dbReference type="InterPro" id="IPR036378">
    <property type="entry name" value="FAS1_dom_sf"/>
</dbReference>
<dbReference type="InterPro" id="IPR050904">
    <property type="entry name" value="Adhesion/Biosynth-related"/>
</dbReference>
<dbReference type="InterPro" id="IPR000782">
    <property type="entry name" value="FAS1_domain"/>
</dbReference>
<dbReference type="GO" id="GO:0030198">
    <property type="term" value="P:extracellular matrix organization"/>
    <property type="evidence" value="ECO:0007669"/>
    <property type="project" value="TreeGrafter"/>
</dbReference>
<organism evidence="5 6">
    <name type="scientific">Psylliodes chrysocephalus</name>
    <dbReference type="NCBI Taxonomy" id="3402493"/>
    <lineage>
        <taxon>Eukaryota</taxon>
        <taxon>Metazoa</taxon>
        <taxon>Ecdysozoa</taxon>
        <taxon>Arthropoda</taxon>
        <taxon>Hexapoda</taxon>
        <taxon>Insecta</taxon>
        <taxon>Pterygota</taxon>
        <taxon>Neoptera</taxon>
        <taxon>Endopterygota</taxon>
        <taxon>Coleoptera</taxon>
        <taxon>Polyphaga</taxon>
        <taxon>Cucujiformia</taxon>
        <taxon>Chrysomeloidea</taxon>
        <taxon>Chrysomelidae</taxon>
        <taxon>Galerucinae</taxon>
        <taxon>Alticini</taxon>
        <taxon>Psylliodes</taxon>
    </lineage>
</organism>
<accession>A0A9P0CCR0</accession>
<dbReference type="GO" id="GO:0005615">
    <property type="term" value="C:extracellular space"/>
    <property type="evidence" value="ECO:0007669"/>
    <property type="project" value="TreeGrafter"/>
</dbReference>
<reference evidence="5" key="1">
    <citation type="submission" date="2022-01" db="EMBL/GenBank/DDBJ databases">
        <authorList>
            <person name="King R."/>
        </authorList>
    </citation>
    <scope>NUCLEOTIDE SEQUENCE</scope>
</reference>
<proteinExistence type="predicted"/>
<feature type="domain" description="FAS1" evidence="4">
    <location>
        <begin position="793"/>
        <end position="940"/>
    </location>
</feature>
<dbReference type="GO" id="GO:0007155">
    <property type="term" value="P:cell adhesion"/>
    <property type="evidence" value="ECO:0007669"/>
    <property type="project" value="TreeGrafter"/>
</dbReference>
<evidence type="ECO:0000259" key="4">
    <source>
        <dbReference type="PROSITE" id="PS50213"/>
    </source>
</evidence>
<feature type="compositionally biased region" description="Polar residues" evidence="2">
    <location>
        <begin position="739"/>
        <end position="758"/>
    </location>
</feature>
<keyword evidence="6" id="KW-1185">Reference proteome</keyword>
<dbReference type="SUPFAM" id="SSF82153">
    <property type="entry name" value="FAS1 domain"/>
    <property type="match status" value="2"/>
</dbReference>
<dbReference type="OrthoDB" id="286301at2759"/>
<dbReference type="AlphaFoldDB" id="A0A9P0CCR0"/>
<evidence type="ECO:0000256" key="3">
    <source>
        <dbReference type="SAM" id="SignalP"/>
    </source>
</evidence>
<dbReference type="FunFam" id="2.30.180.10:FF:000032">
    <property type="entry name" value="Fasciclin domain-containing protein, putative"/>
    <property type="match status" value="1"/>
</dbReference>
<dbReference type="GO" id="GO:0031012">
    <property type="term" value="C:extracellular matrix"/>
    <property type="evidence" value="ECO:0007669"/>
    <property type="project" value="TreeGrafter"/>
</dbReference>
<feature type="coiled-coil region" evidence="1">
    <location>
        <begin position="214"/>
        <end position="252"/>
    </location>
</feature>
<dbReference type="Proteomes" id="UP001153636">
    <property type="component" value="Chromosome 1"/>
</dbReference>
<feature type="chain" id="PRO_5040236605" description="FAS1 domain-containing protein" evidence="3">
    <location>
        <begin position="26"/>
        <end position="1078"/>
    </location>
</feature>
<dbReference type="GO" id="GO:0050839">
    <property type="term" value="F:cell adhesion molecule binding"/>
    <property type="evidence" value="ECO:0007669"/>
    <property type="project" value="TreeGrafter"/>
</dbReference>
<feature type="region of interest" description="Disordered" evidence="2">
    <location>
        <begin position="739"/>
        <end position="765"/>
    </location>
</feature>
<keyword evidence="3" id="KW-0732">Signal</keyword>
<gene>
    <name evidence="5" type="ORF">PSYICH_LOCUS227</name>
</gene>
<name>A0A9P0CCR0_9CUCU</name>
<dbReference type="Gene3D" id="2.30.180.10">
    <property type="entry name" value="FAS1 domain"/>
    <property type="match status" value="2"/>
</dbReference>
<feature type="domain" description="FAS1" evidence="4">
    <location>
        <begin position="945"/>
        <end position="1078"/>
    </location>
</feature>